<evidence type="ECO:0000256" key="1">
    <source>
        <dbReference type="ARBA" id="ARBA00022723"/>
    </source>
</evidence>
<evidence type="ECO:0000256" key="2">
    <source>
        <dbReference type="ARBA" id="ARBA00023004"/>
    </source>
</evidence>
<evidence type="ECO:0000256" key="3">
    <source>
        <dbReference type="ARBA" id="ARBA00023014"/>
    </source>
</evidence>
<reference evidence="6" key="1">
    <citation type="submission" date="2015-05" db="EMBL/GenBank/DDBJ databases">
        <title>Heterologous expression, purification and preliminary characterization of the glutaredoxin of the parasitic flatworm Fasciola gigantica.</title>
        <authorList>
            <person name="Tripathi T."/>
            <person name="Gupta A."/>
            <person name="Pandey T."/>
        </authorList>
    </citation>
    <scope>NUCLEOTIDE SEQUENCE</scope>
</reference>
<dbReference type="PANTHER" id="PTHR10293:SF73">
    <property type="entry name" value="GLUTAREDOXIN-3"/>
    <property type="match status" value="1"/>
</dbReference>
<sequence length="230" mass="25495">MVYLQSEYAMDLNLTSLNALKNELSTTKTSLVLNVIDPQVVQCAQVSDVLKILAEDPKNKNIHFRDVDARNFETLTRELKVNTVPTVILFHHGGEINRVCGANVAEVTKAVMALQARHSAPGTGDHSGPLSLETRLRQLINRAPIMLFMKGQPDAPQCGFSRQIIDILRSANARFDSFDILQDEEVRQGLKSLSNWPTYPQLYVKGELIGGLDIVKELAESGELAEIIKS</sequence>
<dbReference type="InterPro" id="IPR004480">
    <property type="entry name" value="Monothiol_GRX-rel"/>
</dbReference>
<dbReference type="PROSITE" id="PS51354">
    <property type="entry name" value="GLUTAREDOXIN_2"/>
    <property type="match status" value="1"/>
</dbReference>
<dbReference type="EMBL" id="KR869886">
    <property type="protein sequence ID" value="ALM24137.1"/>
    <property type="molecule type" value="mRNA"/>
</dbReference>
<dbReference type="Gene3D" id="3.40.30.10">
    <property type="entry name" value="Glutaredoxin"/>
    <property type="match status" value="2"/>
</dbReference>
<name>A0A0S1TLI3_FASGI</name>
<feature type="domain" description="Thioredoxin" evidence="4">
    <location>
        <begin position="20"/>
        <end position="107"/>
    </location>
</feature>
<dbReference type="InterPro" id="IPR013766">
    <property type="entry name" value="Thioredoxin_domain"/>
</dbReference>
<dbReference type="InterPro" id="IPR002109">
    <property type="entry name" value="Glutaredoxin"/>
</dbReference>
<dbReference type="FunFam" id="3.40.30.10:FF:000012">
    <property type="entry name" value="Monothiol glutaredoxin"/>
    <property type="match status" value="1"/>
</dbReference>
<keyword evidence="3" id="KW-0411">Iron-sulfur</keyword>
<accession>A0A0S1TLI3</accession>
<dbReference type="GO" id="GO:0046872">
    <property type="term" value="F:metal ion binding"/>
    <property type="evidence" value="ECO:0007669"/>
    <property type="project" value="UniProtKB-KW"/>
</dbReference>
<dbReference type="GO" id="GO:0051536">
    <property type="term" value="F:iron-sulfur cluster binding"/>
    <property type="evidence" value="ECO:0007669"/>
    <property type="project" value="UniProtKB-KW"/>
</dbReference>
<protein>
    <submittedName>
        <fullName evidence="6">Glutaredoxin</fullName>
    </submittedName>
</protein>
<dbReference type="AlphaFoldDB" id="A0A0S1TLI3"/>
<keyword evidence="1" id="KW-0479">Metal-binding</keyword>
<dbReference type="GO" id="GO:0005634">
    <property type="term" value="C:nucleus"/>
    <property type="evidence" value="ECO:0007669"/>
    <property type="project" value="TreeGrafter"/>
</dbReference>
<dbReference type="Pfam" id="PF00085">
    <property type="entry name" value="Thioredoxin"/>
    <property type="match status" value="1"/>
</dbReference>
<dbReference type="NCBIfam" id="TIGR00365">
    <property type="entry name" value="Grx4 family monothiol glutaredoxin"/>
    <property type="match status" value="1"/>
</dbReference>
<feature type="domain" description="Glutaredoxin" evidence="5">
    <location>
        <begin position="145"/>
        <end position="209"/>
    </location>
</feature>
<dbReference type="PANTHER" id="PTHR10293">
    <property type="entry name" value="GLUTAREDOXIN FAMILY MEMBER"/>
    <property type="match status" value="1"/>
</dbReference>
<evidence type="ECO:0000313" key="6">
    <source>
        <dbReference type="EMBL" id="ALM24137.1"/>
    </source>
</evidence>
<organism evidence="6">
    <name type="scientific">Fasciola gigantica</name>
    <name type="common">Giant liver fluke</name>
    <dbReference type="NCBI Taxonomy" id="46835"/>
    <lineage>
        <taxon>Eukaryota</taxon>
        <taxon>Metazoa</taxon>
        <taxon>Spiralia</taxon>
        <taxon>Lophotrochozoa</taxon>
        <taxon>Platyhelminthes</taxon>
        <taxon>Trematoda</taxon>
        <taxon>Digenea</taxon>
        <taxon>Plagiorchiida</taxon>
        <taxon>Echinostomata</taxon>
        <taxon>Echinostomatoidea</taxon>
        <taxon>Fasciolidae</taxon>
        <taxon>Fasciola</taxon>
    </lineage>
</organism>
<evidence type="ECO:0000259" key="4">
    <source>
        <dbReference type="Pfam" id="PF00085"/>
    </source>
</evidence>
<dbReference type="GO" id="GO:0006879">
    <property type="term" value="P:intracellular iron ion homeostasis"/>
    <property type="evidence" value="ECO:0007669"/>
    <property type="project" value="TreeGrafter"/>
</dbReference>
<evidence type="ECO:0000259" key="5">
    <source>
        <dbReference type="Pfam" id="PF00462"/>
    </source>
</evidence>
<dbReference type="CDD" id="cd03028">
    <property type="entry name" value="GRX_PICOT_like"/>
    <property type="match status" value="1"/>
</dbReference>
<keyword evidence="2" id="KW-0408">Iron</keyword>
<proteinExistence type="evidence at transcript level"/>
<dbReference type="InterPro" id="IPR033658">
    <property type="entry name" value="GRX_PICOT-like"/>
</dbReference>
<dbReference type="InterPro" id="IPR036249">
    <property type="entry name" value="Thioredoxin-like_sf"/>
</dbReference>
<dbReference type="GO" id="GO:0005829">
    <property type="term" value="C:cytosol"/>
    <property type="evidence" value="ECO:0007669"/>
    <property type="project" value="TreeGrafter"/>
</dbReference>
<dbReference type="SUPFAM" id="SSF52833">
    <property type="entry name" value="Thioredoxin-like"/>
    <property type="match status" value="2"/>
</dbReference>
<dbReference type="Pfam" id="PF00462">
    <property type="entry name" value="Glutaredoxin"/>
    <property type="match status" value="1"/>
</dbReference>